<keyword evidence="2" id="KW-0812">Transmembrane</keyword>
<evidence type="ECO:0000313" key="4">
    <source>
        <dbReference type="Proteomes" id="UP000054516"/>
    </source>
</evidence>
<dbReference type="AlphaFoldDB" id="A0A1S8A7M3"/>
<dbReference type="Proteomes" id="UP000054516">
    <property type="component" value="Unassembled WGS sequence"/>
</dbReference>
<organism evidence="3">
    <name type="scientific">Rosellinia necatrix</name>
    <name type="common">White root-rot fungus</name>
    <dbReference type="NCBI Taxonomy" id="77044"/>
    <lineage>
        <taxon>Eukaryota</taxon>
        <taxon>Fungi</taxon>
        <taxon>Dikarya</taxon>
        <taxon>Ascomycota</taxon>
        <taxon>Pezizomycotina</taxon>
        <taxon>Sordariomycetes</taxon>
        <taxon>Xylariomycetidae</taxon>
        <taxon>Xylariales</taxon>
        <taxon>Xylariaceae</taxon>
        <taxon>Rosellinia</taxon>
    </lineage>
</organism>
<keyword evidence="2" id="KW-0472">Membrane</keyword>
<keyword evidence="2" id="KW-1133">Transmembrane helix</keyword>
<accession>A0A1S8A7M3</accession>
<evidence type="ECO:0000256" key="1">
    <source>
        <dbReference type="SAM" id="MobiDB-lite"/>
    </source>
</evidence>
<dbReference type="STRING" id="77044.A0A1S8A7M3"/>
<sequence>MWSKLDNFTISSIQVPVLLYTVEQVFVAQFLTIFFKWWLQRSEKQATDEESLEADGVGGNEQALTSPRGSPEAK</sequence>
<name>A0A1S8A7M3_ROSNE</name>
<feature type="region of interest" description="Disordered" evidence="1">
    <location>
        <begin position="49"/>
        <end position="74"/>
    </location>
</feature>
<evidence type="ECO:0000256" key="2">
    <source>
        <dbReference type="SAM" id="Phobius"/>
    </source>
</evidence>
<gene>
    <name evidence="3" type="ORF">SAMD00023353_1901730</name>
</gene>
<dbReference type="OrthoDB" id="188035at2759"/>
<reference evidence="3" key="1">
    <citation type="submission" date="2016-03" db="EMBL/GenBank/DDBJ databases">
        <title>Draft genome sequence of Rosellinia necatrix.</title>
        <authorList>
            <person name="Kanematsu S."/>
        </authorList>
    </citation>
    <scope>NUCLEOTIDE SEQUENCE [LARGE SCALE GENOMIC DNA]</scope>
    <source>
        <strain evidence="3">W97</strain>
    </source>
</reference>
<evidence type="ECO:0000313" key="3">
    <source>
        <dbReference type="EMBL" id="GAW26041.1"/>
    </source>
</evidence>
<proteinExistence type="predicted"/>
<feature type="transmembrane region" description="Helical" evidence="2">
    <location>
        <begin position="17"/>
        <end position="39"/>
    </location>
</feature>
<protein>
    <submittedName>
        <fullName evidence="3">Putative sodium bile acid cotransporter</fullName>
    </submittedName>
</protein>
<dbReference type="EMBL" id="DF977464">
    <property type="protein sequence ID" value="GAW26041.1"/>
    <property type="molecule type" value="Genomic_DNA"/>
</dbReference>
<keyword evidence="4" id="KW-1185">Reference proteome</keyword>